<keyword evidence="3 7" id="KW-0812">Transmembrane</keyword>
<comment type="caution">
    <text evidence="9">The sequence shown here is derived from an EMBL/GenBank/DDBJ whole genome shotgun (WGS) entry which is preliminary data.</text>
</comment>
<feature type="compositionally biased region" description="Polar residues" evidence="6">
    <location>
        <begin position="428"/>
        <end position="439"/>
    </location>
</feature>
<dbReference type="InterPro" id="IPR052027">
    <property type="entry name" value="PspC"/>
</dbReference>
<evidence type="ECO:0000256" key="2">
    <source>
        <dbReference type="ARBA" id="ARBA00022475"/>
    </source>
</evidence>
<dbReference type="Pfam" id="PF04024">
    <property type="entry name" value="PspC"/>
    <property type="match status" value="1"/>
</dbReference>
<dbReference type="RefSeq" id="WP_250919722.1">
    <property type="nucleotide sequence ID" value="NZ_JAMQAW010000010.1"/>
</dbReference>
<keyword evidence="4 7" id="KW-1133">Transmembrane helix</keyword>
<protein>
    <submittedName>
        <fullName evidence="9">PspC domain-containing protein</fullName>
    </submittedName>
</protein>
<organism evidence="9 10">
    <name type="scientific">Streptomyces albipurpureus</name>
    <dbReference type="NCBI Taxonomy" id="2897419"/>
    <lineage>
        <taxon>Bacteria</taxon>
        <taxon>Bacillati</taxon>
        <taxon>Actinomycetota</taxon>
        <taxon>Actinomycetes</taxon>
        <taxon>Kitasatosporales</taxon>
        <taxon>Streptomycetaceae</taxon>
        <taxon>Streptomyces</taxon>
    </lineage>
</organism>
<evidence type="ECO:0000313" key="10">
    <source>
        <dbReference type="Proteomes" id="UP001431429"/>
    </source>
</evidence>
<evidence type="ECO:0000313" key="9">
    <source>
        <dbReference type="EMBL" id="MCM2389408.1"/>
    </source>
</evidence>
<evidence type="ECO:0000256" key="5">
    <source>
        <dbReference type="ARBA" id="ARBA00023136"/>
    </source>
</evidence>
<accession>A0ABT0UPX6</accession>
<feature type="region of interest" description="Disordered" evidence="6">
    <location>
        <begin position="1"/>
        <end position="55"/>
    </location>
</feature>
<feature type="compositionally biased region" description="Low complexity" evidence="6">
    <location>
        <begin position="26"/>
        <end position="45"/>
    </location>
</feature>
<dbReference type="EMBL" id="JAMQAW010000010">
    <property type="protein sequence ID" value="MCM2389408.1"/>
    <property type="molecule type" value="Genomic_DNA"/>
</dbReference>
<feature type="region of interest" description="Disordered" evidence="6">
    <location>
        <begin position="174"/>
        <end position="251"/>
    </location>
</feature>
<evidence type="ECO:0000259" key="8">
    <source>
        <dbReference type="Pfam" id="PF04024"/>
    </source>
</evidence>
<keyword evidence="2" id="KW-1003">Cell membrane</keyword>
<feature type="compositionally biased region" description="Gly residues" evidence="6">
    <location>
        <begin position="10"/>
        <end position="25"/>
    </location>
</feature>
<sequence length="459" mass="47580">MTGPTAAHGAGRGGQTGPVGSGGASAGAPRPSGPGAQPGQQIADPPDGRPLRRTPRQKVLGGVCGGLGRYCDIDPVIFRIVIGVLAVTGGIGLILYGFAWLLIPLEDEEENEARRLLAGRVDGAALTAIFLSLIGCGLFLTMLNSGGMLLFAALLTLTISGAAVWSQRRRTVTPETAHLDPATAHTVSEAPPETKAPPTPEGRSWWRDPLVKNRTTGPSPTGYLWGPEDAIADPPGERSKPAPGRSRPTSPRRIGGLVFSLALAMGYLGTRLSWDGNPLGTSLQIGLVCALAVFGLGTAISSVLGRTGLGTGILTILTALLLAGAAALPKDISTRWLSEEWKPATIAKVQPQYRLSSGDATLDLSTLAVPAGQSLSTTAEVGAGRLRVVVPKDAPVKVWATADVGAISLPDDPKNDIDISTDQERRQSLSAPENAQPSGTIELRLEVTIGQVEVTRATS</sequence>
<gene>
    <name evidence="9" type="ORF">NBG84_14075</name>
</gene>
<feature type="transmembrane region" description="Helical" evidence="7">
    <location>
        <begin position="311"/>
        <end position="328"/>
    </location>
</feature>
<feature type="compositionally biased region" description="Basic and acidic residues" evidence="6">
    <location>
        <begin position="411"/>
        <end position="427"/>
    </location>
</feature>
<feature type="transmembrane region" description="Helical" evidence="7">
    <location>
        <begin position="282"/>
        <end position="304"/>
    </location>
</feature>
<dbReference type="Proteomes" id="UP001431429">
    <property type="component" value="Unassembled WGS sequence"/>
</dbReference>
<dbReference type="InterPro" id="IPR007168">
    <property type="entry name" value="Phageshock_PspC_N"/>
</dbReference>
<feature type="domain" description="Phage shock protein PspC N-terminal" evidence="8">
    <location>
        <begin position="49"/>
        <end position="105"/>
    </location>
</feature>
<dbReference type="PANTHER" id="PTHR33885">
    <property type="entry name" value="PHAGE SHOCK PROTEIN C"/>
    <property type="match status" value="1"/>
</dbReference>
<feature type="transmembrane region" description="Helical" evidence="7">
    <location>
        <begin position="254"/>
        <end position="270"/>
    </location>
</feature>
<comment type="subcellular location">
    <subcellularLocation>
        <location evidence="1">Cell membrane</location>
        <topology evidence="1">Single-pass membrane protein</topology>
    </subcellularLocation>
</comment>
<name>A0ABT0UPX6_9ACTN</name>
<feature type="transmembrane region" description="Helical" evidence="7">
    <location>
        <begin position="76"/>
        <end position="103"/>
    </location>
</feature>
<feature type="transmembrane region" description="Helical" evidence="7">
    <location>
        <begin position="148"/>
        <end position="165"/>
    </location>
</feature>
<dbReference type="PANTHER" id="PTHR33885:SF3">
    <property type="entry name" value="PHAGE SHOCK PROTEIN C"/>
    <property type="match status" value="1"/>
</dbReference>
<evidence type="ECO:0000256" key="1">
    <source>
        <dbReference type="ARBA" id="ARBA00004162"/>
    </source>
</evidence>
<reference evidence="9" key="1">
    <citation type="submission" date="2022-06" db="EMBL/GenBank/DDBJ databases">
        <title>Genome public.</title>
        <authorList>
            <person name="Sun Q."/>
        </authorList>
    </citation>
    <scope>NUCLEOTIDE SEQUENCE</scope>
    <source>
        <strain evidence="9">CWNU-1</strain>
    </source>
</reference>
<evidence type="ECO:0000256" key="4">
    <source>
        <dbReference type="ARBA" id="ARBA00022989"/>
    </source>
</evidence>
<evidence type="ECO:0000256" key="3">
    <source>
        <dbReference type="ARBA" id="ARBA00022692"/>
    </source>
</evidence>
<keyword evidence="10" id="KW-1185">Reference proteome</keyword>
<feature type="region of interest" description="Disordered" evidence="6">
    <location>
        <begin position="411"/>
        <end position="442"/>
    </location>
</feature>
<feature type="transmembrane region" description="Helical" evidence="7">
    <location>
        <begin position="124"/>
        <end position="142"/>
    </location>
</feature>
<keyword evidence="5 7" id="KW-0472">Membrane</keyword>
<proteinExistence type="predicted"/>
<evidence type="ECO:0000256" key="7">
    <source>
        <dbReference type="SAM" id="Phobius"/>
    </source>
</evidence>
<evidence type="ECO:0000256" key="6">
    <source>
        <dbReference type="SAM" id="MobiDB-lite"/>
    </source>
</evidence>